<evidence type="ECO:0000313" key="1">
    <source>
        <dbReference type="EMBL" id="EXJ14153.1"/>
    </source>
</evidence>
<gene>
    <name evidence="1" type="ORF">D779_2967</name>
</gene>
<dbReference type="AlphaFoldDB" id="W9V3R0"/>
<sequence length="135" mass="16029">MRFRWTPVASAEDEDEDTQLLFEARRQMSLLEEASLTPLPKPEYLFRYEFESAGRRHVMTIHDWEAQATYAHYKRRYGGPSQALEKMAEYYEDRMATMNPHLFVGNMKKRPRQFILIGVLRSPAIQTAEMQHQLF</sequence>
<accession>W9V3R0</accession>
<dbReference type="Proteomes" id="UP000019460">
    <property type="component" value="Unassembled WGS sequence"/>
</dbReference>
<proteinExistence type="predicted"/>
<comment type="caution">
    <text evidence="1">The sequence shown here is derived from an EMBL/GenBank/DDBJ whole genome shotgun (WGS) entry which is preliminary data.</text>
</comment>
<reference evidence="1 2" key="1">
    <citation type="submission" date="2012-11" db="EMBL/GenBank/DDBJ databases">
        <title>Genome assembly of Thiorhodococcus sp. AK35.</title>
        <authorList>
            <person name="Nupur N."/>
            <person name="Khatri I."/>
            <person name="Subramanian S."/>
            <person name="Pinnaka A."/>
        </authorList>
    </citation>
    <scope>NUCLEOTIDE SEQUENCE [LARGE SCALE GENOMIC DNA]</scope>
    <source>
        <strain evidence="1 2">AK35</strain>
    </source>
</reference>
<name>W9V3R0_9GAMM</name>
<keyword evidence="2" id="KW-1185">Reference proteome</keyword>
<organism evidence="1 2">
    <name type="scientific">Imhoffiella purpurea</name>
    <dbReference type="NCBI Taxonomy" id="1249627"/>
    <lineage>
        <taxon>Bacteria</taxon>
        <taxon>Pseudomonadati</taxon>
        <taxon>Pseudomonadota</taxon>
        <taxon>Gammaproteobacteria</taxon>
        <taxon>Chromatiales</taxon>
        <taxon>Chromatiaceae</taxon>
        <taxon>Imhoffiella</taxon>
    </lineage>
</organism>
<dbReference type="EMBL" id="AONC01000046">
    <property type="protein sequence ID" value="EXJ14153.1"/>
    <property type="molecule type" value="Genomic_DNA"/>
</dbReference>
<protein>
    <submittedName>
        <fullName evidence="1">Uncharacterized protein</fullName>
    </submittedName>
</protein>
<evidence type="ECO:0000313" key="2">
    <source>
        <dbReference type="Proteomes" id="UP000019460"/>
    </source>
</evidence>